<evidence type="ECO:0000256" key="4">
    <source>
        <dbReference type="ARBA" id="ARBA00022989"/>
    </source>
</evidence>
<evidence type="ECO:0000256" key="1">
    <source>
        <dbReference type="ARBA" id="ARBA00004162"/>
    </source>
</evidence>
<proteinExistence type="predicted"/>
<evidence type="ECO:0000256" key="5">
    <source>
        <dbReference type="ARBA" id="ARBA00023136"/>
    </source>
</evidence>
<evidence type="ECO:0000313" key="8">
    <source>
        <dbReference type="EMBL" id="AOE49620.1"/>
    </source>
</evidence>
<keyword evidence="9" id="KW-1185">Reference proteome</keyword>
<dbReference type="PANTHER" id="PTHR33885">
    <property type="entry name" value="PHAGE SHOCK PROTEIN C"/>
    <property type="match status" value="1"/>
</dbReference>
<evidence type="ECO:0000313" key="9">
    <source>
        <dbReference type="Proteomes" id="UP000094147"/>
    </source>
</evidence>
<dbReference type="PANTHER" id="PTHR33885:SF3">
    <property type="entry name" value="PHAGE SHOCK PROTEIN C"/>
    <property type="match status" value="1"/>
</dbReference>
<sequence>MAQLKRSRDRVIAGVCGGIAKWLGWDVTMTRILYTLLTIFTAFAGVIVYIILWIVMPEE</sequence>
<dbReference type="AlphaFoldDB" id="A0A1B3B9X9"/>
<evidence type="ECO:0000259" key="7">
    <source>
        <dbReference type="Pfam" id="PF04024"/>
    </source>
</evidence>
<keyword evidence="3 6" id="KW-0812">Transmembrane</keyword>
<dbReference type="InterPro" id="IPR052027">
    <property type="entry name" value="PspC"/>
</dbReference>
<evidence type="ECO:0000256" key="3">
    <source>
        <dbReference type="ARBA" id="ARBA00022692"/>
    </source>
</evidence>
<protein>
    <submittedName>
        <fullName evidence="8">Phage shock protein C, PspC</fullName>
    </submittedName>
</protein>
<keyword evidence="5 6" id="KW-0472">Membrane</keyword>
<evidence type="ECO:0000256" key="6">
    <source>
        <dbReference type="SAM" id="Phobius"/>
    </source>
</evidence>
<name>A0A1B3B9X9_9GAMM</name>
<dbReference type="InterPro" id="IPR007168">
    <property type="entry name" value="Phageshock_PspC_N"/>
</dbReference>
<dbReference type="STRING" id="1144748.KS2013_898"/>
<accession>A0A1B3B9X9</accession>
<dbReference type="OrthoDB" id="7359894at2"/>
<dbReference type="GO" id="GO:0005886">
    <property type="term" value="C:plasma membrane"/>
    <property type="evidence" value="ECO:0007669"/>
    <property type="project" value="UniProtKB-SubCell"/>
</dbReference>
<organism evidence="8 9">
    <name type="scientific">Kangiella sediminilitoris</name>
    <dbReference type="NCBI Taxonomy" id="1144748"/>
    <lineage>
        <taxon>Bacteria</taxon>
        <taxon>Pseudomonadati</taxon>
        <taxon>Pseudomonadota</taxon>
        <taxon>Gammaproteobacteria</taxon>
        <taxon>Kangiellales</taxon>
        <taxon>Kangiellaceae</taxon>
        <taxon>Kangiella</taxon>
    </lineage>
</organism>
<keyword evidence="2" id="KW-1003">Cell membrane</keyword>
<comment type="subcellular location">
    <subcellularLocation>
        <location evidence="1">Cell membrane</location>
        <topology evidence="1">Single-pass membrane protein</topology>
    </subcellularLocation>
</comment>
<keyword evidence="4 6" id="KW-1133">Transmembrane helix</keyword>
<dbReference type="KEGG" id="ksd:KS2013_898"/>
<dbReference type="EMBL" id="CP012418">
    <property type="protein sequence ID" value="AOE49620.1"/>
    <property type="molecule type" value="Genomic_DNA"/>
</dbReference>
<dbReference type="Pfam" id="PF04024">
    <property type="entry name" value="PspC"/>
    <property type="match status" value="1"/>
</dbReference>
<reference evidence="9" key="1">
    <citation type="submission" date="2015-08" db="EMBL/GenBank/DDBJ databases">
        <authorList>
            <person name="Kim K.M."/>
        </authorList>
    </citation>
    <scope>NUCLEOTIDE SEQUENCE [LARGE SCALE GENOMIC DNA]</scope>
    <source>
        <strain evidence="9">KCTC 23892</strain>
    </source>
</reference>
<feature type="transmembrane region" description="Helical" evidence="6">
    <location>
        <begin position="32"/>
        <end position="56"/>
    </location>
</feature>
<gene>
    <name evidence="8" type="ORF">KS2013_898</name>
</gene>
<evidence type="ECO:0000256" key="2">
    <source>
        <dbReference type="ARBA" id="ARBA00022475"/>
    </source>
</evidence>
<feature type="domain" description="Phage shock protein PspC N-terminal" evidence="7">
    <location>
        <begin position="3"/>
        <end position="59"/>
    </location>
</feature>
<dbReference type="RefSeq" id="WP_068990363.1">
    <property type="nucleotide sequence ID" value="NZ_CP012418.1"/>
</dbReference>
<dbReference type="Proteomes" id="UP000094147">
    <property type="component" value="Chromosome"/>
</dbReference>